<organism evidence="1 2">
    <name type="scientific">Cinchona calisaya</name>
    <dbReference type="NCBI Taxonomy" id="153742"/>
    <lineage>
        <taxon>Eukaryota</taxon>
        <taxon>Viridiplantae</taxon>
        <taxon>Streptophyta</taxon>
        <taxon>Embryophyta</taxon>
        <taxon>Tracheophyta</taxon>
        <taxon>Spermatophyta</taxon>
        <taxon>Magnoliopsida</taxon>
        <taxon>eudicotyledons</taxon>
        <taxon>Gunneridae</taxon>
        <taxon>Pentapetalae</taxon>
        <taxon>asterids</taxon>
        <taxon>lamiids</taxon>
        <taxon>Gentianales</taxon>
        <taxon>Rubiaceae</taxon>
        <taxon>Cinchonoideae</taxon>
        <taxon>Cinchoneae</taxon>
        <taxon>Cinchona</taxon>
    </lineage>
</organism>
<dbReference type="Proteomes" id="UP001630127">
    <property type="component" value="Unassembled WGS sequence"/>
</dbReference>
<comment type="caution">
    <text evidence="1">The sequence shown here is derived from an EMBL/GenBank/DDBJ whole genome shotgun (WGS) entry which is preliminary data.</text>
</comment>
<reference evidence="1 2" key="1">
    <citation type="submission" date="2024-11" db="EMBL/GenBank/DDBJ databases">
        <title>A near-complete genome assembly of Cinchona calisaya.</title>
        <authorList>
            <person name="Lian D.C."/>
            <person name="Zhao X.W."/>
            <person name="Wei L."/>
        </authorList>
    </citation>
    <scope>NUCLEOTIDE SEQUENCE [LARGE SCALE GENOMIC DNA]</scope>
    <source>
        <tissue evidence="1">Nenye</tissue>
    </source>
</reference>
<evidence type="ECO:0000313" key="1">
    <source>
        <dbReference type="EMBL" id="KAL3522896.1"/>
    </source>
</evidence>
<gene>
    <name evidence="1" type="ORF">ACH5RR_015730</name>
</gene>
<protein>
    <submittedName>
        <fullName evidence="1">Uncharacterized protein</fullName>
    </submittedName>
</protein>
<dbReference type="EMBL" id="JBJUIK010000007">
    <property type="protein sequence ID" value="KAL3522896.1"/>
    <property type="molecule type" value="Genomic_DNA"/>
</dbReference>
<dbReference type="AlphaFoldDB" id="A0ABD2ZVX1"/>
<accession>A0ABD2ZVX1</accession>
<keyword evidence="2" id="KW-1185">Reference proteome</keyword>
<name>A0ABD2ZVX1_9GENT</name>
<proteinExistence type="predicted"/>
<sequence length="92" mass="10595">MWGERDRAGERKRLEVGWERVTTRGETLRDRRGLEEQRANGELVAKGPREGWQTSMGGRAVARRPENEGRWCLLEGRWIAGSVLGMGWENED</sequence>
<evidence type="ECO:0000313" key="2">
    <source>
        <dbReference type="Proteomes" id="UP001630127"/>
    </source>
</evidence>